<dbReference type="SMART" id="SM00584">
    <property type="entry name" value="TLDc"/>
    <property type="match status" value="1"/>
</dbReference>
<dbReference type="PANTHER" id="PTHR23354:SF62">
    <property type="entry name" value="MUSTARD, ISOFORM V"/>
    <property type="match status" value="1"/>
</dbReference>
<comment type="caution">
    <text evidence="7">The sequence shown here is derived from an EMBL/GenBank/DDBJ whole genome shotgun (WGS) entry which is preliminary data.</text>
</comment>
<evidence type="ECO:0000256" key="3">
    <source>
        <dbReference type="ARBA" id="ARBA00023128"/>
    </source>
</evidence>
<dbReference type="PANTHER" id="PTHR23354">
    <property type="entry name" value="NUCLEOLAR PROTEIN 7/ESTROGEN RECEPTOR COACTIVATOR-RELATED"/>
    <property type="match status" value="1"/>
</dbReference>
<feature type="compositionally biased region" description="Low complexity" evidence="5">
    <location>
        <begin position="291"/>
        <end position="317"/>
    </location>
</feature>
<feature type="region of interest" description="Disordered" evidence="5">
    <location>
        <begin position="1"/>
        <end position="353"/>
    </location>
</feature>
<feature type="compositionally biased region" description="Low complexity" evidence="5">
    <location>
        <begin position="193"/>
        <end position="210"/>
    </location>
</feature>
<dbReference type="Proteomes" id="UP001342314">
    <property type="component" value="Unassembled WGS sequence"/>
</dbReference>
<feature type="compositionally biased region" description="Low complexity" evidence="5">
    <location>
        <begin position="75"/>
        <end position="99"/>
    </location>
</feature>
<evidence type="ECO:0000259" key="6">
    <source>
        <dbReference type="PROSITE" id="PS51886"/>
    </source>
</evidence>
<dbReference type="Pfam" id="PF07534">
    <property type="entry name" value="TLD"/>
    <property type="match status" value="1"/>
</dbReference>
<evidence type="ECO:0000313" key="7">
    <source>
        <dbReference type="EMBL" id="GJN88995.1"/>
    </source>
</evidence>
<gene>
    <name evidence="7" type="ORF">Rhopal_001966-T1</name>
</gene>
<comment type="subcellular location">
    <subcellularLocation>
        <location evidence="1">Mitochondrion</location>
    </subcellularLocation>
</comment>
<keyword evidence="3" id="KW-0496">Mitochondrion</keyword>
<dbReference type="AlphaFoldDB" id="A0AAV5GHL1"/>
<dbReference type="InterPro" id="IPR006571">
    <property type="entry name" value="TLDc_dom"/>
</dbReference>
<feature type="compositionally biased region" description="Low complexity" evidence="5">
    <location>
        <begin position="140"/>
        <end position="162"/>
    </location>
</feature>
<dbReference type="GO" id="GO:0006979">
    <property type="term" value="P:response to oxidative stress"/>
    <property type="evidence" value="ECO:0007669"/>
    <property type="project" value="TreeGrafter"/>
</dbReference>
<feature type="compositionally biased region" description="Basic and acidic residues" evidence="5">
    <location>
        <begin position="108"/>
        <end position="125"/>
    </location>
</feature>
<sequence>MGPSQLPVDLSDLDPFSPTASRRPSPHPQGPLFAHPSAASSSSSSIAPPPVPSAQQPVHTSEVRPGHDPLGGLLGTLSLGGSTSASSSASASSSSRRGPPALPGPDARAVRAQEERSSRILHDLSRGPFASPSPPPVSAAPPGAFSDEPASLPSPASSVPIPRSLQRKPSRGGSHTSFSPPRRLSTLMDLGTSSSVHSPSSPPAESSIFSNPFHPSLVRSGESQRRMRQASGSAAAGAGSGAERIEQALEGDLSGDWGDFQAASPLRANDAPLPAPAPAPAPAALPPKPPSTTRSSTFPTSTSTPSLSASVAGGLSSIFSHPPSAYDRRKPSPTASPTRAATGPSAFDPTAQPIKLLGVRPGVSRVLEEDVAEGIRPSLPPRLRLSHRWQLLYSLDQHGISLTTLFSALERGLRERDGGFVLVVKSERGEVFGAYASEAMRDAARDARGATRWGGDGSCFLWKSVPFAPTDFRIGSSVRIFKPTFRNTYFLYSTSSSSSSALSFPTNGSTTVAGDSFLAFGGGEDGVFGLYIDGLFERGWTGRCETFGNEPLVDVKKRGGGEADETGKFEVVGLECWAVGS</sequence>
<organism evidence="7 8">
    <name type="scientific">Rhodotorula paludigena</name>
    <dbReference type="NCBI Taxonomy" id="86838"/>
    <lineage>
        <taxon>Eukaryota</taxon>
        <taxon>Fungi</taxon>
        <taxon>Dikarya</taxon>
        <taxon>Basidiomycota</taxon>
        <taxon>Pucciniomycotina</taxon>
        <taxon>Microbotryomycetes</taxon>
        <taxon>Sporidiobolales</taxon>
        <taxon>Sporidiobolaceae</taxon>
        <taxon>Rhodotorula</taxon>
    </lineage>
</organism>
<evidence type="ECO:0000256" key="5">
    <source>
        <dbReference type="SAM" id="MobiDB-lite"/>
    </source>
</evidence>
<dbReference type="PROSITE" id="PS51886">
    <property type="entry name" value="TLDC"/>
    <property type="match status" value="1"/>
</dbReference>
<dbReference type="EMBL" id="BQKY01000004">
    <property type="protein sequence ID" value="GJN88995.1"/>
    <property type="molecule type" value="Genomic_DNA"/>
</dbReference>
<proteinExistence type="inferred from homology"/>
<evidence type="ECO:0000313" key="8">
    <source>
        <dbReference type="Proteomes" id="UP001342314"/>
    </source>
</evidence>
<dbReference type="GO" id="GO:0005739">
    <property type="term" value="C:mitochondrion"/>
    <property type="evidence" value="ECO:0007669"/>
    <property type="project" value="UniProtKB-SubCell"/>
</dbReference>
<dbReference type="GO" id="GO:0005634">
    <property type="term" value="C:nucleus"/>
    <property type="evidence" value="ECO:0007669"/>
    <property type="project" value="TreeGrafter"/>
</dbReference>
<evidence type="ECO:0000256" key="1">
    <source>
        <dbReference type="ARBA" id="ARBA00004173"/>
    </source>
</evidence>
<keyword evidence="8" id="KW-1185">Reference proteome</keyword>
<comment type="similarity">
    <text evidence="2">Belongs to the OXR1 family.</text>
</comment>
<feature type="compositionally biased region" description="Low complexity" evidence="5">
    <location>
        <begin position="34"/>
        <end position="46"/>
    </location>
</feature>
<reference evidence="7 8" key="1">
    <citation type="submission" date="2021-12" db="EMBL/GenBank/DDBJ databases">
        <title>High titer production of polyol ester of fatty acids by Rhodotorula paludigena BS15 towards product separation-free biomass refinery.</title>
        <authorList>
            <person name="Mano J."/>
            <person name="Ono H."/>
            <person name="Tanaka T."/>
            <person name="Naito K."/>
            <person name="Sushida H."/>
            <person name="Ike M."/>
            <person name="Tokuyasu K."/>
            <person name="Kitaoka M."/>
        </authorList>
    </citation>
    <scope>NUCLEOTIDE SEQUENCE [LARGE SCALE GENOMIC DNA]</scope>
    <source>
        <strain evidence="7 8">BS15</strain>
    </source>
</reference>
<accession>A0AAV5GHL1</accession>
<feature type="domain" description="TLDc" evidence="6">
    <location>
        <begin position="365"/>
        <end position="580"/>
    </location>
</feature>
<evidence type="ECO:0000256" key="4">
    <source>
        <dbReference type="ARBA" id="ARBA00040604"/>
    </source>
</evidence>
<evidence type="ECO:0000256" key="2">
    <source>
        <dbReference type="ARBA" id="ARBA00009540"/>
    </source>
</evidence>
<name>A0AAV5GHL1_9BASI</name>
<feature type="compositionally biased region" description="Pro residues" evidence="5">
    <location>
        <begin position="273"/>
        <end position="290"/>
    </location>
</feature>
<protein>
    <recommendedName>
        <fullName evidence="4">Oxidation resistance protein 1</fullName>
    </recommendedName>
</protein>